<evidence type="ECO:0000313" key="2">
    <source>
        <dbReference type="EMBL" id="RKM92504.1"/>
    </source>
</evidence>
<organism evidence="2 3">
    <name type="scientific">Streptomyces xinghaiensis</name>
    <dbReference type="NCBI Taxonomy" id="1038928"/>
    <lineage>
        <taxon>Bacteria</taxon>
        <taxon>Bacillati</taxon>
        <taxon>Actinomycetota</taxon>
        <taxon>Actinomycetes</taxon>
        <taxon>Kitasatosporales</taxon>
        <taxon>Streptomycetaceae</taxon>
        <taxon>Streptomyces</taxon>
    </lineage>
</organism>
<comment type="caution">
    <text evidence="2">The sequence shown here is derived from an EMBL/GenBank/DDBJ whole genome shotgun (WGS) entry which is preliminary data.</text>
</comment>
<dbReference type="OrthoDB" id="4191125at2"/>
<dbReference type="AlphaFoldDB" id="A0A3R7INC2"/>
<dbReference type="RefSeq" id="WP_043472434.1">
    <property type="nucleotide sequence ID" value="NZ_JNAD02000013.1"/>
</dbReference>
<name>A0A3R7INC2_9ACTN</name>
<sequence>MKTTTTPANARAPLTLGQPSPEEQEISRYDKTGRFLITPKKVVEGTSEDLRELGDDAKYKNQKIVWVYVNVHHVGGETVKGPMVMTDIGAETAAGGKATRLILMGYLNSRPRDCFGEDTEAPSKQGDSRTVCAPYLIPGSATVKKVTYFQGYYNKPLAWKVP</sequence>
<feature type="region of interest" description="Disordered" evidence="1">
    <location>
        <begin position="1"/>
        <end position="24"/>
    </location>
</feature>
<reference evidence="2 3" key="1">
    <citation type="journal article" date="2014" name="Genome Announc.">
        <title>Draft Genome Sequence of Streptomyces fradiae ATCC 19609, a Strain Highly Sensitive to Antibiotics.</title>
        <authorList>
            <person name="Bekker O.B."/>
            <person name="Klimina K.M."/>
            <person name="Vatlin A.A."/>
            <person name="Zakharevich N.V."/>
            <person name="Kasianov A.S."/>
            <person name="Danilenko V.N."/>
        </authorList>
    </citation>
    <scope>NUCLEOTIDE SEQUENCE [LARGE SCALE GENOMIC DNA]</scope>
    <source>
        <strain evidence="2 3">ATCC 19609</strain>
    </source>
</reference>
<evidence type="ECO:0000313" key="3">
    <source>
        <dbReference type="Proteomes" id="UP000028058"/>
    </source>
</evidence>
<evidence type="ECO:0000256" key="1">
    <source>
        <dbReference type="SAM" id="MobiDB-lite"/>
    </source>
</evidence>
<protein>
    <submittedName>
        <fullName evidence="2">Uncharacterized protein</fullName>
    </submittedName>
</protein>
<proteinExistence type="predicted"/>
<keyword evidence="3" id="KW-1185">Reference proteome</keyword>
<dbReference type="EMBL" id="JNAD02000013">
    <property type="protein sequence ID" value="RKM92504.1"/>
    <property type="molecule type" value="Genomic_DNA"/>
</dbReference>
<dbReference type="Proteomes" id="UP000028058">
    <property type="component" value="Unassembled WGS sequence"/>
</dbReference>
<accession>A0A3R7INC2</accession>
<gene>
    <name evidence="2" type="ORF">SFRA_024190</name>
</gene>